<protein>
    <submittedName>
        <fullName evidence="3">Type 2 lantipeptide synthetase LanM</fullName>
    </submittedName>
</protein>
<organism evidence="3 4">
    <name type="scientific">Paenibacillus lentus</name>
    <dbReference type="NCBI Taxonomy" id="1338368"/>
    <lineage>
        <taxon>Bacteria</taxon>
        <taxon>Bacillati</taxon>
        <taxon>Bacillota</taxon>
        <taxon>Bacilli</taxon>
        <taxon>Bacillales</taxon>
        <taxon>Paenibacillaceae</taxon>
        <taxon>Paenibacillus</taxon>
    </lineage>
</organism>
<dbReference type="OrthoDB" id="9148343at2"/>
<dbReference type="GO" id="GO:0046872">
    <property type="term" value="F:metal ion binding"/>
    <property type="evidence" value="ECO:0007669"/>
    <property type="project" value="UniProtKB-KW"/>
</dbReference>
<proteinExistence type="predicted"/>
<feature type="binding site" evidence="1">
    <location>
        <position position="933"/>
    </location>
    <ligand>
        <name>Zn(2+)</name>
        <dbReference type="ChEBI" id="CHEBI:29105"/>
    </ligand>
</feature>
<dbReference type="SMART" id="SM01260">
    <property type="entry name" value="LANC_like"/>
    <property type="match status" value="1"/>
</dbReference>
<reference evidence="3 4" key="1">
    <citation type="submission" date="2018-11" db="EMBL/GenBank/DDBJ databases">
        <title>Genome sequencing of Paenibacillus lentus DSM25539(T).</title>
        <authorList>
            <person name="Kook J.-K."/>
            <person name="Park S.-N."/>
            <person name="Lim Y.K."/>
        </authorList>
    </citation>
    <scope>NUCLEOTIDE SEQUENCE [LARGE SCALE GENOMIC DNA]</scope>
    <source>
        <strain evidence="3 4">DSM 25539</strain>
    </source>
</reference>
<dbReference type="NCBIfam" id="TIGR03897">
    <property type="entry name" value="lanti_2_LanM"/>
    <property type="match status" value="1"/>
</dbReference>
<dbReference type="Proteomes" id="UP000273145">
    <property type="component" value="Chromosome"/>
</dbReference>
<dbReference type="Pfam" id="PF05147">
    <property type="entry name" value="LANC_like"/>
    <property type="match status" value="1"/>
</dbReference>
<dbReference type="AlphaFoldDB" id="A0A3S8RX78"/>
<feature type="domain" description="Lantibiotic biosynthesis protein dehydration" evidence="2">
    <location>
        <begin position="209"/>
        <end position="580"/>
    </location>
</feature>
<name>A0A3S8RX78_9BACL</name>
<dbReference type="PRINTS" id="PR01950">
    <property type="entry name" value="LANCSUPER"/>
</dbReference>
<feature type="binding site" evidence="1">
    <location>
        <position position="979"/>
    </location>
    <ligand>
        <name>Zn(2+)</name>
        <dbReference type="ChEBI" id="CHEBI:29105"/>
    </ligand>
</feature>
<dbReference type="KEGG" id="plen:EIM92_15000"/>
<evidence type="ECO:0000259" key="2">
    <source>
        <dbReference type="Pfam" id="PF13575"/>
    </source>
</evidence>
<keyword evidence="4" id="KW-1185">Reference proteome</keyword>
<dbReference type="EMBL" id="CP034248">
    <property type="protein sequence ID" value="AZK47307.1"/>
    <property type="molecule type" value="Genomic_DNA"/>
</dbReference>
<evidence type="ECO:0000313" key="4">
    <source>
        <dbReference type="Proteomes" id="UP000273145"/>
    </source>
</evidence>
<dbReference type="CDD" id="cd04792">
    <property type="entry name" value="LanM-like"/>
    <property type="match status" value="1"/>
</dbReference>
<accession>A0A3S8RX78</accession>
<evidence type="ECO:0000313" key="3">
    <source>
        <dbReference type="EMBL" id="AZK47307.1"/>
    </source>
</evidence>
<dbReference type="RefSeq" id="WP_125083338.1">
    <property type="nucleotide sequence ID" value="NZ_CP034248.1"/>
</dbReference>
<gene>
    <name evidence="3" type="primary">lanM</name>
    <name evidence="3" type="ORF">EIM92_15000</name>
</gene>
<feature type="binding site" evidence="1">
    <location>
        <position position="980"/>
    </location>
    <ligand>
        <name>Zn(2+)</name>
        <dbReference type="ChEBI" id="CHEBI:29105"/>
    </ligand>
</feature>
<dbReference type="Gene3D" id="1.50.10.10">
    <property type="match status" value="1"/>
</dbReference>
<dbReference type="Pfam" id="PF13575">
    <property type="entry name" value="DUF4135"/>
    <property type="match status" value="1"/>
</dbReference>
<evidence type="ECO:0000256" key="1">
    <source>
        <dbReference type="PIRSR" id="PIRSR607822-1"/>
    </source>
</evidence>
<dbReference type="GO" id="GO:0031179">
    <property type="term" value="P:peptide modification"/>
    <property type="evidence" value="ECO:0007669"/>
    <property type="project" value="InterPro"/>
</dbReference>
<dbReference type="PIRSF" id="PIRSF037228">
    <property type="entry name" value="Lant_mod_RumM"/>
    <property type="match status" value="1"/>
</dbReference>
<dbReference type="InterPro" id="IPR012341">
    <property type="entry name" value="6hp_glycosidase-like_sf"/>
</dbReference>
<dbReference type="InterPro" id="IPR017146">
    <property type="entry name" value="Lanti_2_LanM"/>
</dbReference>
<dbReference type="InterPro" id="IPR025410">
    <property type="entry name" value="Lant_dehyd"/>
</dbReference>
<dbReference type="GO" id="GO:0005975">
    <property type="term" value="P:carbohydrate metabolic process"/>
    <property type="evidence" value="ECO:0007669"/>
    <property type="project" value="InterPro"/>
</dbReference>
<dbReference type="SUPFAM" id="SSF158745">
    <property type="entry name" value="LanC-like"/>
    <property type="match status" value="1"/>
</dbReference>
<keyword evidence="1" id="KW-0479">Metal-binding</keyword>
<dbReference type="InterPro" id="IPR007822">
    <property type="entry name" value="LANC-like"/>
</dbReference>
<sequence length="1082" mass="124857">MSIENILKKSTWSDAMYLHEKYKYIDQHNPAVNHQNDTRIKMWKDRFGNDEELLNHRITAEGMDYDSFKTIINSGNLDCGYTHFEWYKELVNIFLNQSEFKVSDYIKINKEEVPFLEFSMPFLKRTIAVIHEGLKDEASWIGKKRIIGVVLLLVMDKVFHLSVKTLIYELNNCRLNNELQGEDPTQRYQDFVNQKISTSEKILKLLLEYPVLARVLVENMMKINKNILIVLQRLIKDRQEIEDFFDLKLGNLNDISFLGDSHNGGACVLHLKFENNVNVIYKPRNLAVDVGFTQLLGWFNNKQLDQKFKTVRTLNKDEYGWQEYVPYIECANQDEVSSFFQRQGQYMAILYAINATDMHMENIITHGEHPFFVDLESLFHNQPYVHIEEKDEYSAFEKTAYILNDSILKTNMLPALDSNFLYHSDLSGLAGDIEQILNTYEISNKNTDLMKITRSKITVKKHNHLPMYMDEVINPKNYLHSVKKGFINCYQLILEHKHEFINYLEELFKGCLVRTIIRPTITYFTLLEASTNPKYLKNGIDRVFLFDFMWMILKHDDQRKDSIQYECSDLLYGDIPLFKTVIGEKYLLHHKNDQKIMNVFTKDILSLTQSKILRMCEEDIEVQWEFVERTVRTKYLLEETYAVEKSKSVVDVERIKGNLNSTYSKEDFLREAIRIGEYIKDIAIYGDDGCTVSWISMGMDMDEKLIYKATELGLYNGVTGIAYFYMYLGKETGNPAFIDMTNLCINTALEMIKKNVDKNISVFTGYGSLLFLLMHKANLFNDDKAVKEGHELLGILEGLIDEDKHLDIISGCAGTMITCIDFYKLFRDEKALSVAIQCGEHILAKARTTSDGLAWVTSAINKIPLSGIAHGNSGICLALARLYEVTGDDRYLKASQSGIKYEDTMYDPEENNWKDLRFVEGTHPDDQYALYWCNGAPGIGIARIGISKIYESDLIRSGIKHAIEKTMSEGFTEVSYSLCHGDLGNLELIMLGEKYYEETYLEEFRTLMSNHIMGMAEKDNFHWKCGIPGRQQIPGLMLGLSGIGYQLLRLYNNQLPSVLMLEGPAAPSFRSVEGAGVEYNNV</sequence>
<keyword evidence="1" id="KW-0862">Zinc</keyword>